<organism evidence="7">
    <name type="scientific">uncultured bacterium</name>
    <name type="common">gcode 4</name>
    <dbReference type="NCBI Taxonomy" id="1234023"/>
    <lineage>
        <taxon>Bacteria</taxon>
        <taxon>environmental samples</taxon>
    </lineage>
</organism>
<keyword evidence="2 5" id="KW-0547">Nucleotide-binding</keyword>
<accession>K1XKE2</accession>
<protein>
    <recommendedName>
        <fullName evidence="6">FtsK domain-containing protein</fullName>
    </recommendedName>
</protein>
<feature type="binding site" evidence="5">
    <location>
        <begin position="389"/>
        <end position="396"/>
    </location>
    <ligand>
        <name>ATP</name>
        <dbReference type="ChEBI" id="CHEBI:30616"/>
    </ligand>
</feature>
<dbReference type="SMART" id="SM00382">
    <property type="entry name" value="AAA"/>
    <property type="match status" value="1"/>
</dbReference>
<dbReference type="InterPro" id="IPR050206">
    <property type="entry name" value="FtsK/SpoIIIE/SftA"/>
</dbReference>
<evidence type="ECO:0000259" key="6">
    <source>
        <dbReference type="PROSITE" id="PS50901"/>
    </source>
</evidence>
<evidence type="ECO:0000313" key="7">
    <source>
        <dbReference type="EMBL" id="EKD25656.1"/>
    </source>
</evidence>
<dbReference type="SUPFAM" id="SSF52540">
    <property type="entry name" value="P-loop containing nucleoside triphosphate hydrolases"/>
    <property type="match status" value="1"/>
</dbReference>
<evidence type="ECO:0000256" key="4">
    <source>
        <dbReference type="ARBA" id="ARBA00023125"/>
    </source>
</evidence>
<dbReference type="PROSITE" id="PS50901">
    <property type="entry name" value="FTSK"/>
    <property type="match status" value="1"/>
</dbReference>
<dbReference type="AlphaFoldDB" id="K1XKE2"/>
<comment type="caution">
    <text evidence="7">The sequence shown here is derived from an EMBL/GenBank/DDBJ whole genome shotgun (WGS) entry which is preliminary data.</text>
</comment>
<dbReference type="InterPro" id="IPR041027">
    <property type="entry name" value="FtsK_alpha"/>
</dbReference>
<dbReference type="SMART" id="SM00843">
    <property type="entry name" value="Ftsk_gamma"/>
    <property type="match status" value="1"/>
</dbReference>
<dbReference type="InterPro" id="IPR003593">
    <property type="entry name" value="AAA+_ATPase"/>
</dbReference>
<dbReference type="GO" id="GO:0005524">
    <property type="term" value="F:ATP binding"/>
    <property type="evidence" value="ECO:0007669"/>
    <property type="project" value="UniProtKB-UniRule"/>
</dbReference>
<dbReference type="CDD" id="cd01127">
    <property type="entry name" value="TrwB_TraG_TraD_VirD4"/>
    <property type="match status" value="1"/>
</dbReference>
<evidence type="ECO:0000256" key="1">
    <source>
        <dbReference type="ARBA" id="ARBA00006474"/>
    </source>
</evidence>
<gene>
    <name evidence="7" type="ORF">ACD_80C00006G0003</name>
</gene>
<evidence type="ECO:0000256" key="3">
    <source>
        <dbReference type="ARBA" id="ARBA00022840"/>
    </source>
</evidence>
<dbReference type="Gene3D" id="3.30.980.40">
    <property type="match status" value="1"/>
</dbReference>
<dbReference type="PANTHER" id="PTHR22683:SF41">
    <property type="entry name" value="DNA TRANSLOCASE FTSK"/>
    <property type="match status" value="1"/>
</dbReference>
<dbReference type="InterPro" id="IPR036390">
    <property type="entry name" value="WH_DNA-bd_sf"/>
</dbReference>
<keyword evidence="4" id="KW-0238">DNA-binding</keyword>
<name>K1XKE2_9BACT</name>
<dbReference type="Pfam" id="PF09397">
    <property type="entry name" value="FtsK_gamma"/>
    <property type="match status" value="1"/>
</dbReference>
<dbReference type="InterPro" id="IPR027417">
    <property type="entry name" value="P-loop_NTPase"/>
</dbReference>
<keyword evidence="3 5" id="KW-0067">ATP-binding</keyword>
<dbReference type="SUPFAM" id="SSF46785">
    <property type="entry name" value="Winged helix' DNA-binding domain"/>
    <property type="match status" value="1"/>
</dbReference>
<dbReference type="InterPro" id="IPR036388">
    <property type="entry name" value="WH-like_DNA-bd_sf"/>
</dbReference>
<dbReference type="PANTHER" id="PTHR22683">
    <property type="entry name" value="SPORULATION PROTEIN RELATED"/>
    <property type="match status" value="1"/>
</dbReference>
<proteinExistence type="inferred from homology"/>
<dbReference type="InterPro" id="IPR018541">
    <property type="entry name" value="Ftsk_gamma"/>
</dbReference>
<evidence type="ECO:0000256" key="5">
    <source>
        <dbReference type="PROSITE-ProRule" id="PRU00289"/>
    </source>
</evidence>
<sequence>MSRRKKKGLVLNKYKLGIGLTILGSLFFFSLYFAEWSPVVMFLKTYASVAFGEVGLYVFFALCFVVGILIMAKGYLMKLLIRQFVVVMVIVSAIINFPIIDGDVTKYEKLWWYISWPVIALLQIMFGGKAIATKAFVIILFVLSIIWILYSFNFSLPNISLKSENKPKKVESRRWKVEYEEEDEEEEEDEKPNFAQPVSRSLIKSLIKDKLQRKIEEKVKEKKIKPMINFSGEKPTFNYAILESNADQAVTIDETFLMEKAKALQNKLMEFNVPIMIEWFDIGPSIVQIRIKPDEGIKISTIESLTNDIALSLKSKSLRIVAPIPGTDCVGIQLPNPKPVMVCLGDIFSTTEFANDMKKSDNNLALGKAIDGSIIIKTLESMPHLLVAGATGSGKSVGVNDFILSLMYQNTPSELKFLMVDPKQVELELYTGLPYLLAPIVFEPEKALKLLKRTEQEMERRYGVLKESRVKNIDEYNTKIAKEKMFRIVFVIDELASMMLSKAKRDVENCITHISAKARAVGIHLIIATQRPSVDVITGLIKANIPTRIAFGTVSEIDSRTILGKKGAETLLGKWDMLYMDPSTKSPIRIQAPFISTEEIEKIVTALKVKYMGGLTEEDIYNQEIVALLENKMEAGEQLFSNGGSDDDELVERAIQVISQTRKASATLLQRKLGVGFARAARIMDTLEEKGIIGPQDGAKPRDIFI</sequence>
<feature type="domain" description="FtsK" evidence="6">
    <location>
        <begin position="371"/>
        <end position="560"/>
    </location>
</feature>
<reference evidence="7" key="1">
    <citation type="journal article" date="2012" name="Science">
        <title>Fermentation, hydrogen, and sulfur metabolism in multiple uncultivated bacterial phyla.</title>
        <authorList>
            <person name="Wrighton K.C."/>
            <person name="Thomas B.C."/>
            <person name="Sharon I."/>
            <person name="Miller C.S."/>
            <person name="Castelle C.J."/>
            <person name="VerBerkmoes N.C."/>
            <person name="Wilkins M.J."/>
            <person name="Hettich R.L."/>
            <person name="Lipton M.S."/>
            <person name="Williams K.H."/>
            <person name="Long P.E."/>
            <person name="Banfield J.F."/>
        </authorList>
    </citation>
    <scope>NUCLEOTIDE SEQUENCE [LARGE SCALE GENOMIC DNA]</scope>
</reference>
<dbReference type="Gene3D" id="1.10.10.10">
    <property type="entry name" value="Winged helix-like DNA-binding domain superfamily/Winged helix DNA-binding domain"/>
    <property type="match status" value="1"/>
</dbReference>
<evidence type="ECO:0000256" key="2">
    <source>
        <dbReference type="ARBA" id="ARBA00022741"/>
    </source>
</evidence>
<dbReference type="Pfam" id="PF01580">
    <property type="entry name" value="FtsK_SpoIIIE"/>
    <property type="match status" value="1"/>
</dbReference>
<dbReference type="Gene3D" id="3.40.50.300">
    <property type="entry name" value="P-loop containing nucleotide triphosphate hydrolases"/>
    <property type="match status" value="1"/>
</dbReference>
<dbReference type="GO" id="GO:0003677">
    <property type="term" value="F:DNA binding"/>
    <property type="evidence" value="ECO:0007669"/>
    <property type="project" value="UniProtKB-KW"/>
</dbReference>
<dbReference type="InterPro" id="IPR002543">
    <property type="entry name" value="FtsK_dom"/>
</dbReference>
<comment type="similarity">
    <text evidence="1">Belongs to the FtsK/SpoIIIE/SftA family.</text>
</comment>
<dbReference type="EMBL" id="AMFJ01036013">
    <property type="protein sequence ID" value="EKD25656.1"/>
    <property type="molecule type" value="Genomic_DNA"/>
</dbReference>
<dbReference type="Pfam" id="PF17854">
    <property type="entry name" value="FtsK_alpha"/>
    <property type="match status" value="1"/>
</dbReference>